<evidence type="ECO:0000313" key="2">
    <source>
        <dbReference type="Proteomes" id="UP000805193"/>
    </source>
</evidence>
<comment type="caution">
    <text evidence="1">The sequence shown here is derived from an EMBL/GenBank/DDBJ whole genome shotgun (WGS) entry which is preliminary data.</text>
</comment>
<accession>A0AC60NUD1</accession>
<evidence type="ECO:0000313" key="1">
    <source>
        <dbReference type="EMBL" id="KAG0410717.1"/>
    </source>
</evidence>
<sequence length="135" mass="14698">MPTEWKEAQFSVPYGHLAAKLWGDQSLARTNVLALHGWRNNAGTFDTLVPLLSSDGTCIECMLALLHTPALFWEGLLVQIVEAGRASRKDMHFGDGIRQTAVVADKMGNAGRATRMLGVQHALTAFRHALAACAR</sequence>
<keyword evidence="2" id="KW-1185">Reference proteome</keyword>
<organism evidence="1 2">
    <name type="scientific">Ixodes persulcatus</name>
    <name type="common">Taiga tick</name>
    <dbReference type="NCBI Taxonomy" id="34615"/>
    <lineage>
        <taxon>Eukaryota</taxon>
        <taxon>Metazoa</taxon>
        <taxon>Ecdysozoa</taxon>
        <taxon>Arthropoda</taxon>
        <taxon>Chelicerata</taxon>
        <taxon>Arachnida</taxon>
        <taxon>Acari</taxon>
        <taxon>Parasitiformes</taxon>
        <taxon>Ixodida</taxon>
        <taxon>Ixodoidea</taxon>
        <taxon>Ixodidae</taxon>
        <taxon>Ixodinae</taxon>
        <taxon>Ixodes</taxon>
    </lineage>
</organism>
<name>A0AC60NUD1_IXOPE</name>
<proteinExistence type="predicted"/>
<dbReference type="EMBL" id="JABSTQ010011494">
    <property type="protein sequence ID" value="KAG0410717.1"/>
    <property type="molecule type" value="Genomic_DNA"/>
</dbReference>
<dbReference type="Proteomes" id="UP000805193">
    <property type="component" value="Unassembled WGS sequence"/>
</dbReference>
<protein>
    <submittedName>
        <fullName evidence="1">Uncharacterized protein</fullName>
    </submittedName>
</protein>
<reference evidence="1 2" key="1">
    <citation type="journal article" date="2020" name="Cell">
        <title>Large-Scale Comparative Analyses of Tick Genomes Elucidate Their Genetic Diversity and Vector Capacities.</title>
        <authorList>
            <consortium name="Tick Genome and Microbiome Consortium (TIGMIC)"/>
            <person name="Jia N."/>
            <person name="Wang J."/>
            <person name="Shi W."/>
            <person name="Du L."/>
            <person name="Sun Y."/>
            <person name="Zhan W."/>
            <person name="Jiang J.F."/>
            <person name="Wang Q."/>
            <person name="Zhang B."/>
            <person name="Ji P."/>
            <person name="Bell-Sakyi L."/>
            <person name="Cui X.M."/>
            <person name="Yuan T.T."/>
            <person name="Jiang B.G."/>
            <person name="Yang W.F."/>
            <person name="Lam T.T."/>
            <person name="Chang Q.C."/>
            <person name="Ding S.J."/>
            <person name="Wang X.J."/>
            <person name="Zhu J.G."/>
            <person name="Ruan X.D."/>
            <person name="Zhao L."/>
            <person name="Wei J.T."/>
            <person name="Ye R.Z."/>
            <person name="Que T.C."/>
            <person name="Du C.H."/>
            <person name="Zhou Y.H."/>
            <person name="Cheng J.X."/>
            <person name="Dai P.F."/>
            <person name="Guo W.B."/>
            <person name="Han X.H."/>
            <person name="Huang E.J."/>
            <person name="Li L.F."/>
            <person name="Wei W."/>
            <person name="Gao Y.C."/>
            <person name="Liu J.Z."/>
            <person name="Shao H.Z."/>
            <person name="Wang X."/>
            <person name="Wang C.C."/>
            <person name="Yang T.C."/>
            <person name="Huo Q.B."/>
            <person name="Li W."/>
            <person name="Chen H.Y."/>
            <person name="Chen S.E."/>
            <person name="Zhou L.G."/>
            <person name="Ni X.B."/>
            <person name="Tian J.H."/>
            <person name="Sheng Y."/>
            <person name="Liu T."/>
            <person name="Pan Y.S."/>
            <person name="Xia L.Y."/>
            <person name="Li J."/>
            <person name="Zhao F."/>
            <person name="Cao W.C."/>
        </authorList>
    </citation>
    <scope>NUCLEOTIDE SEQUENCE [LARGE SCALE GENOMIC DNA]</scope>
    <source>
        <strain evidence="1">Iper-2018</strain>
    </source>
</reference>
<gene>
    <name evidence="1" type="ORF">HPB47_012138</name>
</gene>